<protein>
    <recommendedName>
        <fullName evidence="9">Type II secretion system protein G</fullName>
    </recommendedName>
</protein>
<keyword evidence="4 6" id="KW-1133">Transmembrane helix</keyword>
<evidence type="ECO:0000256" key="3">
    <source>
        <dbReference type="ARBA" id="ARBA00022692"/>
    </source>
</evidence>
<comment type="subcellular location">
    <subcellularLocation>
        <location evidence="1">Membrane</location>
        <topology evidence="1">Single-pass membrane protein</topology>
    </subcellularLocation>
</comment>
<evidence type="ECO:0000256" key="5">
    <source>
        <dbReference type="ARBA" id="ARBA00023136"/>
    </source>
</evidence>
<keyword evidence="2" id="KW-0488">Methylation</keyword>
<dbReference type="AlphaFoldDB" id="A0A1S1VAE0"/>
<keyword evidence="3 6" id="KW-0812">Transmembrane</keyword>
<dbReference type="GO" id="GO:0016020">
    <property type="term" value="C:membrane"/>
    <property type="evidence" value="ECO:0007669"/>
    <property type="project" value="UniProtKB-SubCell"/>
</dbReference>
<evidence type="ECO:0008006" key="9">
    <source>
        <dbReference type="Google" id="ProtNLM"/>
    </source>
</evidence>
<proteinExistence type="predicted"/>
<gene>
    <name evidence="7" type="ORF">EUAN_04730</name>
</gene>
<dbReference type="PROSITE" id="PS00409">
    <property type="entry name" value="PROKAR_NTER_METHYL"/>
    <property type="match status" value="1"/>
</dbReference>
<feature type="transmembrane region" description="Helical" evidence="6">
    <location>
        <begin position="20"/>
        <end position="40"/>
    </location>
</feature>
<accession>A0A1S1VAE0</accession>
<dbReference type="PANTHER" id="PTHR30093:SF44">
    <property type="entry name" value="TYPE II SECRETION SYSTEM CORE PROTEIN G"/>
    <property type="match status" value="1"/>
</dbReference>
<dbReference type="InterPro" id="IPR012902">
    <property type="entry name" value="N_methyl_site"/>
</dbReference>
<dbReference type="NCBIfam" id="TIGR02532">
    <property type="entry name" value="IV_pilin_GFxxxE"/>
    <property type="match status" value="1"/>
</dbReference>
<dbReference type="InterPro" id="IPR045584">
    <property type="entry name" value="Pilin-like"/>
</dbReference>
<dbReference type="EMBL" id="MKIE01000002">
    <property type="protein sequence ID" value="OHW62689.1"/>
    <property type="molecule type" value="Genomic_DNA"/>
</dbReference>
<dbReference type="Pfam" id="PF07963">
    <property type="entry name" value="N_methyl"/>
    <property type="match status" value="1"/>
</dbReference>
<dbReference type="Proteomes" id="UP000180254">
    <property type="component" value="Unassembled WGS sequence"/>
</dbReference>
<organism evidence="7 8">
    <name type="scientific">Andreesenia angusta</name>
    <dbReference type="NCBI Taxonomy" id="39480"/>
    <lineage>
        <taxon>Bacteria</taxon>
        <taxon>Bacillati</taxon>
        <taxon>Bacillota</taxon>
        <taxon>Tissierellia</taxon>
        <taxon>Tissierellales</taxon>
        <taxon>Gottschalkiaceae</taxon>
        <taxon>Andreesenia</taxon>
    </lineage>
</organism>
<keyword evidence="5 6" id="KW-0472">Membrane</keyword>
<sequence>MISAMKKRISNNKGLTLIELIIVIAIIGILAVIGVTQFGGMTESARKEADKAVLAEVENAAKLYIATEEDALASGEVSSDHALVKDGYLESAPEIQAEANGGPDNTVTITVTDNDVTAAATGVVEGDGEGE</sequence>
<comment type="caution">
    <text evidence="7">The sequence shown here is derived from an EMBL/GenBank/DDBJ whole genome shotgun (WGS) entry which is preliminary data.</text>
</comment>
<evidence type="ECO:0000256" key="6">
    <source>
        <dbReference type="SAM" id="Phobius"/>
    </source>
</evidence>
<evidence type="ECO:0000313" key="7">
    <source>
        <dbReference type="EMBL" id="OHW62689.1"/>
    </source>
</evidence>
<evidence type="ECO:0000256" key="1">
    <source>
        <dbReference type="ARBA" id="ARBA00004167"/>
    </source>
</evidence>
<dbReference type="Gene3D" id="3.30.700.10">
    <property type="entry name" value="Glycoprotein, Type 4 Pilin"/>
    <property type="match status" value="1"/>
</dbReference>
<evidence type="ECO:0000313" key="8">
    <source>
        <dbReference type="Proteomes" id="UP000180254"/>
    </source>
</evidence>
<reference evidence="7 8" key="1">
    <citation type="submission" date="2016-09" db="EMBL/GenBank/DDBJ databases">
        <title>Genome sequence of Eubacterium angustum.</title>
        <authorList>
            <person name="Poehlein A."/>
            <person name="Daniel R."/>
        </authorList>
    </citation>
    <scope>NUCLEOTIDE SEQUENCE [LARGE SCALE GENOMIC DNA]</scope>
    <source>
        <strain evidence="7 8">DSM 1989</strain>
    </source>
</reference>
<evidence type="ECO:0000256" key="4">
    <source>
        <dbReference type="ARBA" id="ARBA00022989"/>
    </source>
</evidence>
<dbReference type="PANTHER" id="PTHR30093">
    <property type="entry name" value="GENERAL SECRETION PATHWAY PROTEIN G"/>
    <property type="match status" value="1"/>
</dbReference>
<keyword evidence="8" id="KW-1185">Reference proteome</keyword>
<evidence type="ECO:0000256" key="2">
    <source>
        <dbReference type="ARBA" id="ARBA00022481"/>
    </source>
</evidence>
<dbReference type="STRING" id="39480.EUAN_04730"/>
<name>A0A1S1VAE0_9FIRM</name>
<dbReference type="SUPFAM" id="SSF54523">
    <property type="entry name" value="Pili subunits"/>
    <property type="match status" value="1"/>
</dbReference>